<dbReference type="InterPro" id="IPR014004">
    <property type="entry name" value="Transpt-assoc_nodulatn_dom_bac"/>
</dbReference>
<accession>A0ABY9GHM8</accession>
<dbReference type="EMBL" id="CP117449">
    <property type="protein sequence ID" value="WLH15104.1"/>
    <property type="molecule type" value="Genomic_DNA"/>
</dbReference>
<organism evidence="2 3">
    <name type="scientific">Pseudomonas hefeiensis</name>
    <dbReference type="NCBI Taxonomy" id="2738125"/>
    <lineage>
        <taxon>Bacteria</taxon>
        <taxon>Pseudomonadati</taxon>
        <taxon>Pseudomonadota</taxon>
        <taxon>Gammaproteobacteria</taxon>
        <taxon>Pseudomonadales</taxon>
        <taxon>Pseudomonadaceae</taxon>
        <taxon>Pseudomonas</taxon>
    </lineage>
</organism>
<name>A0ABY9GHM8_9PSED</name>
<evidence type="ECO:0000313" key="2">
    <source>
        <dbReference type="EMBL" id="WLH15104.1"/>
    </source>
</evidence>
<protein>
    <submittedName>
        <fullName evidence="2">BON domain-containing protein</fullName>
    </submittedName>
</protein>
<evidence type="ECO:0000313" key="3">
    <source>
        <dbReference type="Proteomes" id="UP001230339"/>
    </source>
</evidence>
<dbReference type="Gene3D" id="3.30.1340.30">
    <property type="match status" value="3"/>
</dbReference>
<dbReference type="RefSeq" id="WP_305389867.1">
    <property type="nucleotide sequence ID" value="NZ_CP117426.1"/>
</dbReference>
<dbReference type="PROSITE" id="PS50914">
    <property type="entry name" value="BON"/>
    <property type="match status" value="3"/>
</dbReference>
<sequence length="217" mass="24092">MSDLTLRKTILEELEFQPDINAAHIGVAVDNGVVTLSGHVSSYAEKISAERAVKNIEGVRAVAEQIQVRLNKNAGTADDTIANRALKIINWSCDVPEGDIKVIVQNGWVSLEGEVDWQYQKESVERAVFKLSGVVGVSNRLTLRPRVDAGNIQIQRRIEEALKRNAEVDAKGIHVKVDGDVVRLEGKVHLWRQRKIAERAAWSVPGVREVDNHLLLV</sequence>
<feature type="domain" description="BON" evidence="1">
    <location>
        <begin position="77"/>
        <end position="145"/>
    </location>
</feature>
<feature type="domain" description="BON" evidence="1">
    <location>
        <begin position="150"/>
        <end position="217"/>
    </location>
</feature>
<evidence type="ECO:0000259" key="1">
    <source>
        <dbReference type="PROSITE" id="PS50914"/>
    </source>
</evidence>
<dbReference type="SMART" id="SM00749">
    <property type="entry name" value="BON"/>
    <property type="match status" value="3"/>
</dbReference>
<gene>
    <name evidence="2" type="ORF">PSH57_12770</name>
</gene>
<dbReference type="Pfam" id="PF04972">
    <property type="entry name" value="BON"/>
    <property type="match status" value="3"/>
</dbReference>
<dbReference type="InterPro" id="IPR007055">
    <property type="entry name" value="BON_dom"/>
</dbReference>
<dbReference type="PANTHER" id="PTHR34606:SF15">
    <property type="entry name" value="BON DOMAIN-CONTAINING PROTEIN"/>
    <property type="match status" value="1"/>
</dbReference>
<dbReference type="PANTHER" id="PTHR34606">
    <property type="entry name" value="BON DOMAIN-CONTAINING PROTEIN"/>
    <property type="match status" value="1"/>
</dbReference>
<proteinExistence type="predicted"/>
<dbReference type="InterPro" id="IPR051686">
    <property type="entry name" value="Lipoprotein_DolP"/>
</dbReference>
<keyword evidence="3" id="KW-1185">Reference proteome</keyword>
<dbReference type="Proteomes" id="UP001230339">
    <property type="component" value="Chromosome"/>
</dbReference>
<feature type="domain" description="BON" evidence="1">
    <location>
        <begin position="2"/>
        <end position="70"/>
    </location>
</feature>
<reference evidence="2 3" key="1">
    <citation type="submission" date="2023-02" db="EMBL/GenBank/DDBJ databases">
        <title>Evolution of Hrp T3SS in non-pathogenic Pseudomonas fluorescens.</title>
        <authorList>
            <person name="Liao K."/>
            <person name="Wei H."/>
            <person name="Gu Y."/>
        </authorList>
    </citation>
    <scope>NUCLEOTIDE SEQUENCE [LARGE SCALE GENOMIC DNA]</scope>
    <source>
        <strain evidence="2 3">FP205</strain>
    </source>
</reference>